<keyword evidence="4 11" id="KW-0028">Amino-acid biosynthesis</keyword>
<dbReference type="STRING" id="1852522.SAMN06295960_0461"/>
<keyword evidence="11" id="KW-0479">Metal-binding</keyword>
<keyword evidence="11" id="KW-0460">Magnesium</keyword>
<dbReference type="InterPro" id="IPR027417">
    <property type="entry name" value="P-loop_NTPase"/>
</dbReference>
<dbReference type="EC" id="2.7.1.71" evidence="3 11"/>
<dbReference type="CDD" id="cd00464">
    <property type="entry name" value="SK"/>
    <property type="match status" value="1"/>
</dbReference>
<organism evidence="12 13">
    <name type="scientific">Paenibacillus aquistagni</name>
    <dbReference type="NCBI Taxonomy" id="1852522"/>
    <lineage>
        <taxon>Bacteria</taxon>
        <taxon>Bacillati</taxon>
        <taxon>Bacillota</taxon>
        <taxon>Bacilli</taxon>
        <taxon>Bacillales</taxon>
        <taxon>Paenibacillaceae</taxon>
        <taxon>Paenibacillus</taxon>
    </lineage>
</organism>
<evidence type="ECO:0000256" key="9">
    <source>
        <dbReference type="ARBA" id="ARBA00023141"/>
    </source>
</evidence>
<dbReference type="EMBL" id="FXAZ01000001">
    <property type="protein sequence ID" value="SMG14124.1"/>
    <property type="molecule type" value="Genomic_DNA"/>
</dbReference>
<dbReference type="InterPro" id="IPR031322">
    <property type="entry name" value="Shikimate/glucono_kinase"/>
</dbReference>
<comment type="subunit">
    <text evidence="11">Monomer.</text>
</comment>
<feature type="binding site" evidence="11">
    <location>
        <position position="89"/>
    </location>
    <ligand>
        <name>substrate</name>
    </ligand>
</feature>
<reference evidence="12 13" key="1">
    <citation type="submission" date="2017-04" db="EMBL/GenBank/DDBJ databases">
        <authorList>
            <person name="Afonso C.L."/>
            <person name="Miller P.J."/>
            <person name="Scott M.A."/>
            <person name="Spackman E."/>
            <person name="Goraichik I."/>
            <person name="Dimitrov K.M."/>
            <person name="Suarez D.L."/>
            <person name="Swayne D.E."/>
        </authorList>
    </citation>
    <scope>NUCLEOTIDE SEQUENCE [LARGE SCALE GENOMIC DNA]</scope>
    <source>
        <strain evidence="12 13">11</strain>
    </source>
</reference>
<dbReference type="RefSeq" id="WP_085492724.1">
    <property type="nucleotide sequence ID" value="NZ_FXAZ01000001.1"/>
</dbReference>
<protein>
    <recommendedName>
        <fullName evidence="3 11">Shikimate kinase</fullName>
        <shortName evidence="11">SK</shortName>
        <ecNumber evidence="3 11">2.7.1.71</ecNumber>
    </recommendedName>
</protein>
<evidence type="ECO:0000256" key="1">
    <source>
        <dbReference type="ARBA" id="ARBA00004842"/>
    </source>
</evidence>
<evidence type="ECO:0000256" key="11">
    <source>
        <dbReference type="HAMAP-Rule" id="MF_00109"/>
    </source>
</evidence>
<evidence type="ECO:0000256" key="5">
    <source>
        <dbReference type="ARBA" id="ARBA00022679"/>
    </source>
</evidence>
<dbReference type="GO" id="GO:0005829">
    <property type="term" value="C:cytosol"/>
    <property type="evidence" value="ECO:0007669"/>
    <property type="project" value="TreeGrafter"/>
</dbReference>
<comment type="subcellular location">
    <subcellularLocation>
        <location evidence="11">Cytoplasm</location>
    </subcellularLocation>
</comment>
<dbReference type="PANTHER" id="PTHR21087:SF16">
    <property type="entry name" value="SHIKIMATE KINASE 1, CHLOROPLASTIC"/>
    <property type="match status" value="1"/>
</dbReference>
<keyword evidence="13" id="KW-1185">Reference proteome</keyword>
<evidence type="ECO:0000256" key="7">
    <source>
        <dbReference type="ARBA" id="ARBA00022777"/>
    </source>
</evidence>
<dbReference type="OrthoDB" id="9800332at2"/>
<dbReference type="GO" id="GO:0009073">
    <property type="term" value="P:aromatic amino acid family biosynthetic process"/>
    <property type="evidence" value="ECO:0007669"/>
    <property type="project" value="UniProtKB-KW"/>
</dbReference>
<comment type="caution">
    <text evidence="11">Lacks conserved residue(s) required for the propagation of feature annotation.</text>
</comment>
<dbReference type="InterPro" id="IPR000623">
    <property type="entry name" value="Shikimate_kinase/TSH1"/>
</dbReference>
<evidence type="ECO:0000313" key="12">
    <source>
        <dbReference type="EMBL" id="SMG14124.1"/>
    </source>
</evidence>
<dbReference type="PROSITE" id="PS01128">
    <property type="entry name" value="SHIKIMATE_KINASE"/>
    <property type="match status" value="1"/>
</dbReference>
<dbReference type="PRINTS" id="PR01100">
    <property type="entry name" value="SHIKIMTKNASE"/>
</dbReference>
<feature type="binding site" evidence="11">
    <location>
        <position position="24"/>
    </location>
    <ligand>
        <name>Mg(2+)</name>
        <dbReference type="ChEBI" id="CHEBI:18420"/>
    </ligand>
</feature>
<keyword evidence="5 11" id="KW-0808">Transferase</keyword>
<dbReference type="GO" id="GO:0008652">
    <property type="term" value="P:amino acid biosynthetic process"/>
    <property type="evidence" value="ECO:0007669"/>
    <property type="project" value="UniProtKB-KW"/>
</dbReference>
<dbReference type="InterPro" id="IPR023000">
    <property type="entry name" value="Shikimate_kinase_CS"/>
</dbReference>
<evidence type="ECO:0000256" key="6">
    <source>
        <dbReference type="ARBA" id="ARBA00022741"/>
    </source>
</evidence>
<dbReference type="GO" id="GO:0000287">
    <property type="term" value="F:magnesium ion binding"/>
    <property type="evidence" value="ECO:0007669"/>
    <property type="project" value="UniProtKB-UniRule"/>
</dbReference>
<proteinExistence type="inferred from homology"/>
<dbReference type="Gene3D" id="3.40.50.300">
    <property type="entry name" value="P-loop containing nucleotide triphosphate hydrolases"/>
    <property type="match status" value="1"/>
</dbReference>
<evidence type="ECO:0000256" key="4">
    <source>
        <dbReference type="ARBA" id="ARBA00022605"/>
    </source>
</evidence>
<feature type="binding site" evidence="11">
    <location>
        <position position="127"/>
    </location>
    <ligand>
        <name>ATP</name>
        <dbReference type="ChEBI" id="CHEBI:30616"/>
    </ligand>
</feature>
<comment type="function">
    <text evidence="11">Catalyzes the specific phosphorylation of the 3-hydroxyl group of shikimic acid using ATP as a cosubstrate.</text>
</comment>
<evidence type="ECO:0000313" key="13">
    <source>
        <dbReference type="Proteomes" id="UP000193834"/>
    </source>
</evidence>
<feature type="binding site" evidence="11">
    <location>
        <position position="42"/>
    </location>
    <ligand>
        <name>substrate</name>
    </ligand>
</feature>
<dbReference type="GO" id="GO:0004765">
    <property type="term" value="F:shikimate kinase activity"/>
    <property type="evidence" value="ECO:0007669"/>
    <property type="project" value="UniProtKB-UniRule"/>
</dbReference>
<comment type="pathway">
    <text evidence="1 11">Metabolic intermediate biosynthesis; chorismate biosynthesis; chorismate from D-erythrose 4-phosphate and phosphoenolpyruvate: step 5/7.</text>
</comment>
<feature type="binding site" evidence="11">
    <location>
        <position position="66"/>
    </location>
    <ligand>
        <name>substrate</name>
    </ligand>
</feature>
<evidence type="ECO:0000256" key="10">
    <source>
        <dbReference type="ARBA" id="ARBA00048567"/>
    </source>
</evidence>
<keyword evidence="6 11" id="KW-0547">Nucleotide-binding</keyword>
<sequence length="185" mass="20484">MLTEKKHDLCHHIILIGFMGTGKSTVGQRLAEYLQAPFIDLDHEVVHRDGRTIPELFEQEGEGYFRDLESKTLMSCLQSDVPCIMSTGGGAVLRSENCEVMIQKGFVVQLTAELETIVARVAGDSNRPLLQGNASERVQQLMDARAGRYGFAHCQIATDQCDVERIINSILEAYDAYCCATKAAE</sequence>
<evidence type="ECO:0000256" key="2">
    <source>
        <dbReference type="ARBA" id="ARBA00006997"/>
    </source>
</evidence>
<dbReference type="SUPFAM" id="SSF52540">
    <property type="entry name" value="P-loop containing nucleoside triphosphate hydrolases"/>
    <property type="match status" value="1"/>
</dbReference>
<name>A0A1X7IH24_9BACL</name>
<keyword evidence="9 11" id="KW-0057">Aromatic amino acid biosynthesis</keyword>
<dbReference type="Proteomes" id="UP000193834">
    <property type="component" value="Unassembled WGS sequence"/>
</dbReference>
<dbReference type="UniPathway" id="UPA00053">
    <property type="reaction ID" value="UER00088"/>
</dbReference>
<dbReference type="PANTHER" id="PTHR21087">
    <property type="entry name" value="SHIKIMATE KINASE"/>
    <property type="match status" value="1"/>
</dbReference>
<comment type="similarity">
    <text evidence="2 11">Belongs to the shikimate kinase family.</text>
</comment>
<dbReference type="GO" id="GO:0009423">
    <property type="term" value="P:chorismate biosynthetic process"/>
    <property type="evidence" value="ECO:0007669"/>
    <property type="project" value="UniProtKB-UniRule"/>
</dbReference>
<feature type="binding site" evidence="11">
    <location>
        <position position="145"/>
    </location>
    <ligand>
        <name>substrate</name>
    </ligand>
</feature>
<dbReference type="Pfam" id="PF01202">
    <property type="entry name" value="SKI"/>
    <property type="match status" value="1"/>
</dbReference>
<dbReference type="GO" id="GO:0005524">
    <property type="term" value="F:ATP binding"/>
    <property type="evidence" value="ECO:0007669"/>
    <property type="project" value="UniProtKB-UniRule"/>
</dbReference>
<keyword evidence="11" id="KW-0963">Cytoplasm</keyword>
<keyword evidence="7 11" id="KW-0418">Kinase</keyword>
<keyword evidence="8 11" id="KW-0067">ATP-binding</keyword>
<comment type="catalytic activity">
    <reaction evidence="10 11">
        <text>shikimate + ATP = 3-phosphoshikimate + ADP + H(+)</text>
        <dbReference type="Rhea" id="RHEA:13121"/>
        <dbReference type="ChEBI" id="CHEBI:15378"/>
        <dbReference type="ChEBI" id="CHEBI:30616"/>
        <dbReference type="ChEBI" id="CHEBI:36208"/>
        <dbReference type="ChEBI" id="CHEBI:145989"/>
        <dbReference type="ChEBI" id="CHEBI:456216"/>
        <dbReference type="EC" id="2.7.1.71"/>
    </reaction>
</comment>
<dbReference type="AlphaFoldDB" id="A0A1X7IH24"/>
<accession>A0A1X7IH24</accession>
<evidence type="ECO:0000256" key="3">
    <source>
        <dbReference type="ARBA" id="ARBA00012154"/>
    </source>
</evidence>
<comment type="cofactor">
    <cofactor evidence="11">
        <name>Mg(2+)</name>
        <dbReference type="ChEBI" id="CHEBI:18420"/>
    </cofactor>
    <text evidence="11">Binds 1 Mg(2+) ion per subunit.</text>
</comment>
<gene>
    <name evidence="11" type="primary">aroK</name>
    <name evidence="12" type="ORF">SAMN06295960_0461</name>
</gene>
<feature type="binding site" evidence="11">
    <location>
        <begin position="20"/>
        <end position="25"/>
    </location>
    <ligand>
        <name>ATP</name>
        <dbReference type="ChEBI" id="CHEBI:30616"/>
    </ligand>
</feature>
<evidence type="ECO:0000256" key="8">
    <source>
        <dbReference type="ARBA" id="ARBA00022840"/>
    </source>
</evidence>
<dbReference type="HAMAP" id="MF_00109">
    <property type="entry name" value="Shikimate_kinase"/>
    <property type="match status" value="1"/>
</dbReference>